<accession>A0ABT5HU88</accession>
<name>A0ABT5HU88_9CAUL</name>
<feature type="domain" description="Stability determinant" evidence="1">
    <location>
        <begin position="49"/>
        <end position="76"/>
    </location>
</feature>
<dbReference type="Gene3D" id="6.20.450.20">
    <property type="match status" value="1"/>
</dbReference>
<gene>
    <name evidence="2" type="ORF">PQU92_10130</name>
</gene>
<evidence type="ECO:0000259" key="1">
    <source>
        <dbReference type="Pfam" id="PF21217"/>
    </source>
</evidence>
<dbReference type="SUPFAM" id="SSF47598">
    <property type="entry name" value="Ribbon-helix-helix"/>
    <property type="match status" value="1"/>
</dbReference>
<protein>
    <recommendedName>
        <fullName evidence="1">Stability determinant domain-containing protein</fullName>
    </recommendedName>
</protein>
<dbReference type="InterPro" id="IPR010985">
    <property type="entry name" value="Ribbon_hlx_hlx"/>
</dbReference>
<dbReference type="EMBL" id="JAQQKX010000007">
    <property type="protein sequence ID" value="MDC7683636.1"/>
    <property type="molecule type" value="Genomic_DNA"/>
</dbReference>
<proteinExistence type="predicted"/>
<dbReference type="RefSeq" id="WP_272748103.1">
    <property type="nucleotide sequence ID" value="NZ_JAQQKX010000007.1"/>
</dbReference>
<comment type="caution">
    <text evidence="2">The sequence shown here is derived from an EMBL/GenBank/DDBJ whole genome shotgun (WGS) entry which is preliminary data.</text>
</comment>
<organism evidence="2 3">
    <name type="scientific">Asticcacaulis aquaticus</name>
    <dbReference type="NCBI Taxonomy" id="2984212"/>
    <lineage>
        <taxon>Bacteria</taxon>
        <taxon>Pseudomonadati</taxon>
        <taxon>Pseudomonadota</taxon>
        <taxon>Alphaproteobacteria</taxon>
        <taxon>Caulobacterales</taxon>
        <taxon>Caulobacteraceae</taxon>
        <taxon>Asticcacaulis</taxon>
    </lineage>
</organism>
<evidence type="ECO:0000313" key="2">
    <source>
        <dbReference type="EMBL" id="MDC7683636.1"/>
    </source>
</evidence>
<dbReference type="Proteomes" id="UP001214854">
    <property type="component" value="Unassembled WGS sequence"/>
</dbReference>
<sequence>MGKAEFTFQIDEDLKEVFSAVAEAEGRSVADVLSDVMRDYVELKSDSSDYDAWFRQQVQDALDDPRPGIPHDEVMAMMDTEIARHAAGVKCGA</sequence>
<evidence type="ECO:0000313" key="3">
    <source>
        <dbReference type="Proteomes" id="UP001214854"/>
    </source>
</evidence>
<dbReference type="InterPro" id="IPR048851">
    <property type="entry name" value="PaaA2_dom"/>
</dbReference>
<reference evidence="2 3" key="1">
    <citation type="submission" date="2023-01" db="EMBL/GenBank/DDBJ databases">
        <title>Novel species of the genus Asticcacaulis isolated from rivers.</title>
        <authorList>
            <person name="Lu H."/>
        </authorList>
    </citation>
    <scope>NUCLEOTIDE SEQUENCE [LARGE SCALE GENOMIC DNA]</scope>
    <source>
        <strain evidence="2 3">BYS171W</strain>
    </source>
</reference>
<keyword evidence="3" id="KW-1185">Reference proteome</keyword>
<dbReference type="Pfam" id="PF21217">
    <property type="entry name" value="PaaA2"/>
    <property type="match status" value="1"/>
</dbReference>